<dbReference type="CDD" id="cd03811">
    <property type="entry name" value="GT4_GT28_WabH-like"/>
    <property type="match status" value="1"/>
</dbReference>
<feature type="domain" description="Glycosyl transferase family 1" evidence="1">
    <location>
        <begin position="195"/>
        <end position="349"/>
    </location>
</feature>
<dbReference type="HOGENOM" id="CLU_009583_0_0_9"/>
<dbReference type="InterPro" id="IPR028098">
    <property type="entry name" value="Glyco_trans_4-like_N"/>
</dbReference>
<dbReference type="Pfam" id="PF00534">
    <property type="entry name" value="Glycos_transf_1"/>
    <property type="match status" value="1"/>
</dbReference>
<dbReference type="SUPFAM" id="SSF53756">
    <property type="entry name" value="UDP-Glycosyltransferase/glycogen phosphorylase"/>
    <property type="match status" value="1"/>
</dbReference>
<reference evidence="3" key="2">
    <citation type="submission" date="2012-10" db="EMBL/GenBank/DDBJ databases">
        <title>Improved high-quality draft of Thermaerobacter subterraneus C21, DSM 13965.</title>
        <authorList>
            <consortium name="DOE Joint Genome Institute"/>
            <person name="Eisen J."/>
            <person name="Huntemann M."/>
            <person name="Wei C.-L."/>
            <person name="Han J."/>
            <person name="Detter J.C."/>
            <person name="Han C."/>
            <person name="Tapia R."/>
            <person name="Chen A."/>
            <person name="Kyrpides N."/>
            <person name="Mavromatis K."/>
            <person name="Markowitz V."/>
            <person name="Szeto E."/>
            <person name="Ivanova N."/>
            <person name="Mikhailova N."/>
            <person name="Ovchinnikova G."/>
            <person name="Pagani I."/>
            <person name="Pati A."/>
            <person name="Goodwin L."/>
            <person name="Nordberg H.P."/>
            <person name="Cantor M.N."/>
            <person name="Hua S.X."/>
            <person name="Woyke T."/>
            <person name="Eisen J."/>
            <person name="Klenk H.-P."/>
        </authorList>
    </citation>
    <scope>NUCLEOTIDE SEQUENCE [LARGE SCALE GENOMIC DNA]</scope>
    <source>
        <strain evidence="3">DSM 13965</strain>
    </source>
</reference>
<dbReference type="RefSeq" id="WP_006904117.1">
    <property type="nucleotide sequence ID" value="NZ_JH976535.1"/>
</dbReference>
<sequence>MVERIALFIPNLGGAGAERVFVHLARGFTESGVTVDLVVLDGNGPMREYLAPGVRLIELNVRRTLLAIRPLVRYLNEVRPSILISALDHANIVALLARRMAKSECKVVVTEHSTLSIHSKNARNLQGRVMPMLVRRFYAEADAIVAVSEGVKRDLLAHGLPEDKTYVIYNPVVTPEMELLMRESVDHPWFQDDQDIPVVIGAGRLTKAKDFPNLIRAFAKSCRKTPMRLVILGEGEERPQLEALVHELRLESSVWLAGFVSNPYKYFARADLFVLSSRWEGFAMVLVEALAAGLPVVSTDCPHGPREILAGGVYGRLVPVGDAEALSDAMLSALSEDHNRSVLIERAQEFSYQAAVTRYLELIQMLVGE</sequence>
<organism evidence="3 4">
    <name type="scientific">Thermaerobacter subterraneus DSM 13965</name>
    <dbReference type="NCBI Taxonomy" id="867903"/>
    <lineage>
        <taxon>Bacteria</taxon>
        <taxon>Bacillati</taxon>
        <taxon>Bacillota</taxon>
        <taxon>Clostridia</taxon>
        <taxon>Eubacteriales</taxon>
        <taxon>Clostridiales Family XVII. Incertae Sedis</taxon>
        <taxon>Thermaerobacter</taxon>
    </lineage>
</organism>
<dbReference type="OrthoDB" id="9762705at2"/>
<dbReference type="EMBL" id="AENY02000003">
    <property type="protein sequence ID" value="EKP94111.1"/>
    <property type="molecule type" value="Genomic_DNA"/>
</dbReference>
<feature type="domain" description="Glycosyltransferase subfamily 4-like N-terminal" evidence="2">
    <location>
        <begin position="16"/>
        <end position="172"/>
    </location>
</feature>
<evidence type="ECO:0000313" key="3">
    <source>
        <dbReference type="EMBL" id="EKP94111.1"/>
    </source>
</evidence>
<evidence type="ECO:0000259" key="1">
    <source>
        <dbReference type="Pfam" id="PF00534"/>
    </source>
</evidence>
<keyword evidence="4" id="KW-1185">Reference proteome</keyword>
<dbReference type="Gene3D" id="3.40.50.2000">
    <property type="entry name" value="Glycogen Phosphorylase B"/>
    <property type="match status" value="2"/>
</dbReference>
<proteinExistence type="predicted"/>
<dbReference type="Proteomes" id="UP000005710">
    <property type="component" value="Unassembled WGS sequence"/>
</dbReference>
<dbReference type="AlphaFoldDB" id="K6QCA7"/>
<evidence type="ECO:0000313" key="4">
    <source>
        <dbReference type="Proteomes" id="UP000005710"/>
    </source>
</evidence>
<evidence type="ECO:0000259" key="2">
    <source>
        <dbReference type="Pfam" id="PF13439"/>
    </source>
</evidence>
<gene>
    <name evidence="3" type="ORF">ThesuDRAFT_01836</name>
</gene>
<accession>K6QCA7</accession>
<name>K6QCA7_9FIRM</name>
<protein>
    <submittedName>
        <fullName evidence="3">Glycosyltransferase</fullName>
    </submittedName>
</protein>
<dbReference type="GO" id="GO:0016757">
    <property type="term" value="F:glycosyltransferase activity"/>
    <property type="evidence" value="ECO:0007669"/>
    <property type="project" value="InterPro"/>
</dbReference>
<dbReference type="eggNOG" id="COG0438">
    <property type="taxonomic scope" value="Bacteria"/>
</dbReference>
<dbReference type="InterPro" id="IPR001296">
    <property type="entry name" value="Glyco_trans_1"/>
</dbReference>
<dbReference type="PANTHER" id="PTHR12526:SF630">
    <property type="entry name" value="GLYCOSYLTRANSFERASE"/>
    <property type="match status" value="1"/>
</dbReference>
<comment type="caution">
    <text evidence="3">The sequence shown here is derived from an EMBL/GenBank/DDBJ whole genome shotgun (WGS) entry which is preliminary data.</text>
</comment>
<dbReference type="Pfam" id="PF13439">
    <property type="entry name" value="Glyco_transf_4"/>
    <property type="match status" value="1"/>
</dbReference>
<dbReference type="STRING" id="867903.ThesuDRAFT_01836"/>
<dbReference type="PANTHER" id="PTHR12526">
    <property type="entry name" value="GLYCOSYLTRANSFERASE"/>
    <property type="match status" value="1"/>
</dbReference>
<reference evidence="3" key="1">
    <citation type="submission" date="2010-10" db="EMBL/GenBank/DDBJ databases">
        <authorList>
            <consortium name="US DOE Joint Genome Institute (JGI-PGF)"/>
            <person name="Lucas S."/>
            <person name="Copeland A."/>
            <person name="Lapidus A."/>
            <person name="Bruce D."/>
            <person name="Goodwin L."/>
            <person name="Pitluck S."/>
            <person name="Kyrpides N."/>
            <person name="Mavromatis K."/>
            <person name="Detter J.C."/>
            <person name="Han C."/>
            <person name="Land M."/>
            <person name="Hauser L."/>
            <person name="Markowitz V."/>
            <person name="Cheng J.-F."/>
            <person name="Hugenholtz P."/>
            <person name="Woyke T."/>
            <person name="Wu D."/>
            <person name="Pukall R."/>
            <person name="Wahrenburg C."/>
            <person name="Brambilla E."/>
            <person name="Klenk H.-P."/>
            <person name="Eisen J.A."/>
        </authorList>
    </citation>
    <scope>NUCLEOTIDE SEQUENCE [LARGE SCALE GENOMIC DNA]</scope>
    <source>
        <strain evidence="3">DSM 13965</strain>
    </source>
</reference>